<proteinExistence type="predicted"/>
<gene>
    <name evidence="3" type="primary">eryBIII</name>
    <name evidence="3" type="ORF">AMETH_0506</name>
</gene>
<dbReference type="Gene3D" id="3.40.50.720">
    <property type="entry name" value="NAD(P)-binding Rossmann-like Domain"/>
    <property type="match status" value="1"/>
</dbReference>
<dbReference type="GO" id="GO:0032259">
    <property type="term" value="P:methylation"/>
    <property type="evidence" value="ECO:0007669"/>
    <property type="project" value="UniProtKB-KW"/>
</dbReference>
<dbReference type="InterPro" id="IPR038576">
    <property type="entry name" value="Methyltransf_Zn-bd_dom_put_sf"/>
</dbReference>
<dbReference type="Pfam" id="PF08484">
    <property type="entry name" value="Methyltransf_14"/>
    <property type="match status" value="1"/>
</dbReference>
<organism evidence="3 4">
    <name type="scientific">Amycolatopsis methanolica 239</name>
    <dbReference type="NCBI Taxonomy" id="1068978"/>
    <lineage>
        <taxon>Bacteria</taxon>
        <taxon>Bacillati</taxon>
        <taxon>Actinomycetota</taxon>
        <taxon>Actinomycetes</taxon>
        <taxon>Pseudonocardiales</taxon>
        <taxon>Pseudonocardiaceae</taxon>
        <taxon>Amycolatopsis</taxon>
        <taxon>Amycolatopsis methanolica group</taxon>
    </lineage>
</organism>
<keyword evidence="4" id="KW-1185">Reference proteome</keyword>
<dbReference type="Pfam" id="PF13489">
    <property type="entry name" value="Methyltransf_23"/>
    <property type="match status" value="1"/>
</dbReference>
<feature type="domain" description="C-methyltransferase" evidence="2">
    <location>
        <begin position="244"/>
        <end position="402"/>
    </location>
</feature>
<evidence type="ECO:0000259" key="2">
    <source>
        <dbReference type="Pfam" id="PF08484"/>
    </source>
</evidence>
<keyword evidence="3" id="KW-0808">Transferase</keyword>
<dbReference type="Gene3D" id="3.40.50.150">
    <property type="entry name" value="Vaccinia Virus protein VP39"/>
    <property type="match status" value="1"/>
</dbReference>
<dbReference type="KEGG" id="amq:AMETH_0506"/>
<dbReference type="Gene3D" id="6.20.50.110">
    <property type="entry name" value="Methyltransferase, zinc-binding domain"/>
    <property type="match status" value="1"/>
</dbReference>
<evidence type="ECO:0000259" key="1">
    <source>
        <dbReference type="Pfam" id="PF08421"/>
    </source>
</evidence>
<dbReference type="RefSeq" id="WP_026153733.1">
    <property type="nucleotide sequence ID" value="NZ_AQUL01000001.1"/>
</dbReference>
<dbReference type="InterPro" id="IPR013630">
    <property type="entry name" value="Methyltransf_Zn-bd_dom_put"/>
</dbReference>
<dbReference type="AlphaFoldDB" id="A0A076MID3"/>
<keyword evidence="3" id="KW-0489">Methyltransferase</keyword>
<dbReference type="STRING" id="1068978.AMETH_0506"/>
<dbReference type="PANTHER" id="PTHR43861">
    <property type="entry name" value="TRANS-ACONITATE 2-METHYLTRANSFERASE-RELATED"/>
    <property type="match status" value="1"/>
</dbReference>
<dbReference type="Proteomes" id="UP000062973">
    <property type="component" value="Chromosome"/>
</dbReference>
<reference evidence="3 4" key="1">
    <citation type="submission" date="2014-07" db="EMBL/GenBank/DDBJ databases">
        <title>Whole Genome Sequence of the Amycolatopsis methanolica 239.</title>
        <authorList>
            <person name="Tang B."/>
        </authorList>
    </citation>
    <scope>NUCLEOTIDE SEQUENCE [LARGE SCALE GENOMIC DNA]</scope>
    <source>
        <strain evidence="3 4">239</strain>
    </source>
</reference>
<dbReference type="PANTHER" id="PTHR43861:SF5">
    <property type="entry name" value="BLL5978 PROTEIN"/>
    <property type="match status" value="1"/>
</dbReference>
<dbReference type="HOGENOM" id="CLU_038800_1_0_11"/>
<dbReference type="Pfam" id="PF08421">
    <property type="entry name" value="Methyltransf_13"/>
    <property type="match status" value="1"/>
</dbReference>
<feature type="domain" description="Methyltransferase putative zinc binding" evidence="1">
    <location>
        <begin position="4"/>
        <end position="65"/>
    </location>
</feature>
<accession>A0A076MID3</accession>
<evidence type="ECO:0000313" key="3">
    <source>
        <dbReference type="EMBL" id="AIJ20598.1"/>
    </source>
</evidence>
<dbReference type="OrthoDB" id="9815644at2"/>
<dbReference type="GO" id="GO:0008168">
    <property type="term" value="F:methyltransferase activity"/>
    <property type="evidence" value="ECO:0007669"/>
    <property type="project" value="UniProtKB-KW"/>
</dbReference>
<dbReference type="InterPro" id="IPR029063">
    <property type="entry name" value="SAM-dependent_MTases_sf"/>
</dbReference>
<sequence length="412" mass="44798">MTTCRLCGSTRLASVVDLGATPPCELFLTEAQLDESENTFPLHLRVCTDCWLAQIPPLITPEETFTEYAYFSSYSESWVDHAGRFVAGAVDRLGLDGGSFVVEVASNDGYLLKHVVAQGVRCLGVEPSVNVGQAARDAGVPTLTAFLGPETGAAVRAEHGPADLVVANNVYAHIPDVIGFTKGLRALVADDGWVSIEVQHLLTLIEKTQYDTIYHEHFQYYTVASAQRALASGGLSLVDVELLPTHGGSIRLWARPAEAAGEPSQRMVDVLAREKAAGLHELSGYTEFAARVAKVRRDLLRFLVDAADDGLTVVGYGAPGKGNTLLNHCGIRPDLLAYTVDRNPYKHGRFTPGTRIAILPPERIAADRPDYVLVLPWNLRDELTQQLSYVGEWGGKLVFPIPRLEIVEVNPT</sequence>
<name>A0A076MID3_AMYME</name>
<dbReference type="Gene3D" id="6.10.250.3100">
    <property type="match status" value="1"/>
</dbReference>
<dbReference type="SUPFAM" id="SSF53335">
    <property type="entry name" value="S-adenosyl-L-methionine-dependent methyltransferases"/>
    <property type="match status" value="1"/>
</dbReference>
<protein>
    <submittedName>
        <fullName evidence="3">Methyltransferase</fullName>
    </submittedName>
</protein>
<evidence type="ECO:0000313" key="4">
    <source>
        <dbReference type="Proteomes" id="UP000062973"/>
    </source>
</evidence>
<dbReference type="PATRIC" id="fig|1068978.7.peg.532"/>
<dbReference type="eggNOG" id="COG0500">
    <property type="taxonomic scope" value="Bacteria"/>
</dbReference>
<dbReference type="EMBL" id="CP009110">
    <property type="protein sequence ID" value="AIJ20598.1"/>
    <property type="molecule type" value="Genomic_DNA"/>
</dbReference>
<dbReference type="InterPro" id="IPR013691">
    <property type="entry name" value="MeTrfase_14"/>
</dbReference>